<keyword evidence="1" id="KW-0175">Coiled coil</keyword>
<feature type="transmembrane region" description="Helical" evidence="2">
    <location>
        <begin position="56"/>
        <end position="79"/>
    </location>
</feature>
<evidence type="ECO:0000256" key="2">
    <source>
        <dbReference type="SAM" id="Phobius"/>
    </source>
</evidence>
<organism evidence="3">
    <name type="scientific">Rhodosorus marinus</name>
    <dbReference type="NCBI Taxonomy" id="101924"/>
    <lineage>
        <taxon>Eukaryota</taxon>
        <taxon>Rhodophyta</taxon>
        <taxon>Stylonematophyceae</taxon>
        <taxon>Stylonematales</taxon>
        <taxon>Stylonemataceae</taxon>
        <taxon>Rhodosorus</taxon>
    </lineage>
</organism>
<sequence>MASAGVLGSMPSIVAASVVAIGYGFEVLDTTVQGISYACTILGFGVAAAMKTSRQAYVIVAGCLVPTVAILIYDCVVIFKYGDLGAALMALFLVMGAILVFSWLHQTYASDFAHSNEWIPIRPGAVAGLKLQNTRNKVISDSLTRRKIQVEAEISSCELKISKFEEEFAETKALLEKLSTDEQGTSSDKMKTVCEHYMELLDMNIEETRISIDSKKKNIEVLQRDIDKHAQTDFNLIWR</sequence>
<feature type="transmembrane region" description="Helical" evidence="2">
    <location>
        <begin position="85"/>
        <end position="104"/>
    </location>
</feature>
<dbReference type="AlphaFoldDB" id="A0A7S3A3Y3"/>
<feature type="coiled-coil region" evidence="1">
    <location>
        <begin position="147"/>
        <end position="181"/>
    </location>
</feature>
<proteinExistence type="predicted"/>
<evidence type="ECO:0000313" key="3">
    <source>
        <dbReference type="EMBL" id="CAE0060877.1"/>
    </source>
</evidence>
<keyword evidence="2" id="KW-0812">Transmembrane</keyword>
<feature type="coiled-coil region" evidence="1">
    <location>
        <begin position="205"/>
        <end position="232"/>
    </location>
</feature>
<reference evidence="3" key="1">
    <citation type="submission" date="2021-01" db="EMBL/GenBank/DDBJ databases">
        <authorList>
            <person name="Corre E."/>
            <person name="Pelletier E."/>
            <person name="Niang G."/>
            <person name="Scheremetjew M."/>
            <person name="Finn R."/>
            <person name="Kale V."/>
            <person name="Holt S."/>
            <person name="Cochrane G."/>
            <person name="Meng A."/>
            <person name="Brown T."/>
            <person name="Cohen L."/>
        </authorList>
    </citation>
    <scope>NUCLEOTIDE SEQUENCE</scope>
    <source>
        <strain evidence="3">CCMP 769</strain>
    </source>
</reference>
<evidence type="ECO:0000256" key="1">
    <source>
        <dbReference type="SAM" id="Coils"/>
    </source>
</evidence>
<keyword evidence="2" id="KW-1133">Transmembrane helix</keyword>
<protein>
    <submittedName>
        <fullName evidence="3">Uncharacterized protein</fullName>
    </submittedName>
</protein>
<gene>
    <name evidence="3" type="ORF">RMAR00112_LOCUS28943</name>
</gene>
<name>A0A7S3A3Y3_9RHOD</name>
<dbReference type="EMBL" id="HBHW01037638">
    <property type="protein sequence ID" value="CAE0060877.1"/>
    <property type="molecule type" value="Transcribed_RNA"/>
</dbReference>
<accession>A0A7S3A3Y3</accession>
<feature type="transmembrane region" description="Helical" evidence="2">
    <location>
        <begin position="30"/>
        <end position="49"/>
    </location>
</feature>
<keyword evidence="2" id="KW-0472">Membrane</keyword>